<sequence>MLKKKKLLKAEASYTKLNTSTKPIVLASSPSVKKGMFRKGGCCGKAK</sequence>
<gene>
    <name evidence="1" type="ORF">V2W34_04595</name>
</gene>
<dbReference type="Proteomes" id="UP001356080">
    <property type="component" value="Unassembled WGS sequence"/>
</dbReference>
<comment type="caution">
    <text evidence="1">The sequence shown here is derived from an EMBL/GenBank/DDBJ whole genome shotgun (WGS) entry which is preliminary data.</text>
</comment>
<reference evidence="1 2" key="1">
    <citation type="submission" date="2024-01" db="EMBL/GenBank/DDBJ databases">
        <title>Survival strategy associated with biotechnological potential of Virgibacillus dokdonensis T4.6 isolated from salt-fermented shrimp paste.</title>
        <authorList>
            <person name="Doan T.V."/>
            <person name="Quach N.T."/>
            <person name="Phi Q.-T."/>
        </authorList>
    </citation>
    <scope>NUCLEOTIDE SEQUENCE [LARGE SCALE GENOMIC DNA]</scope>
    <source>
        <strain evidence="1 2">T4.6</strain>
    </source>
</reference>
<name>A0ABU7VC98_9BACI</name>
<proteinExistence type="predicted"/>
<protein>
    <submittedName>
        <fullName evidence="1">Uncharacterized protein</fullName>
    </submittedName>
</protein>
<dbReference type="EMBL" id="JAZHPM010000006">
    <property type="protein sequence ID" value="MEF2291293.1"/>
    <property type="molecule type" value="Genomic_DNA"/>
</dbReference>
<evidence type="ECO:0000313" key="2">
    <source>
        <dbReference type="Proteomes" id="UP001356080"/>
    </source>
</evidence>
<organism evidence="1 2">
    <name type="scientific">Virgibacillus dokdonensis</name>
    <dbReference type="NCBI Taxonomy" id="302167"/>
    <lineage>
        <taxon>Bacteria</taxon>
        <taxon>Bacillati</taxon>
        <taxon>Bacillota</taxon>
        <taxon>Bacilli</taxon>
        <taxon>Bacillales</taxon>
        <taxon>Bacillaceae</taxon>
        <taxon>Virgibacillus</taxon>
    </lineage>
</organism>
<accession>A0ABU7VC98</accession>
<evidence type="ECO:0000313" key="1">
    <source>
        <dbReference type="EMBL" id="MEF2291293.1"/>
    </source>
</evidence>
<keyword evidence="2" id="KW-1185">Reference proteome</keyword>